<dbReference type="GO" id="GO:0003924">
    <property type="term" value="F:GTPase activity"/>
    <property type="evidence" value="ECO:0007669"/>
    <property type="project" value="InterPro"/>
</dbReference>
<dbReference type="CDD" id="cd07177">
    <property type="entry name" value="terB_like"/>
    <property type="match status" value="1"/>
</dbReference>
<keyword evidence="2" id="KW-0547">Nucleotide-binding</keyword>
<evidence type="ECO:0000313" key="10">
    <source>
        <dbReference type="Proteomes" id="UP000292459"/>
    </source>
</evidence>
<dbReference type="InterPro" id="IPR029024">
    <property type="entry name" value="TerB-like"/>
</dbReference>
<organism evidence="9 10">
    <name type="scientific">Leptolyngbya iicbica LK</name>
    <dbReference type="NCBI Taxonomy" id="2294035"/>
    <lineage>
        <taxon>Bacteria</taxon>
        <taxon>Bacillati</taxon>
        <taxon>Cyanobacteriota</taxon>
        <taxon>Cyanophyceae</taxon>
        <taxon>Leptolyngbyales</taxon>
        <taxon>Leptolyngbyaceae</taxon>
        <taxon>Leptolyngbya group</taxon>
        <taxon>Leptolyngbya</taxon>
        <taxon>Leptolyngbya iicbica</taxon>
    </lineage>
</organism>
<gene>
    <name evidence="9" type="ORF">DYY88_05270</name>
</gene>
<keyword evidence="10" id="KW-1185">Reference proteome</keyword>
<evidence type="ECO:0000256" key="3">
    <source>
        <dbReference type="ARBA" id="ARBA00022801"/>
    </source>
</evidence>
<dbReference type="Pfam" id="PF05099">
    <property type="entry name" value="TerB"/>
    <property type="match status" value="1"/>
</dbReference>
<keyword evidence="6" id="KW-1133">Transmembrane helix</keyword>
<evidence type="ECO:0000256" key="1">
    <source>
        <dbReference type="ARBA" id="ARBA00004370"/>
    </source>
</evidence>
<evidence type="ECO:0000256" key="2">
    <source>
        <dbReference type="ARBA" id="ARBA00022741"/>
    </source>
</evidence>
<dbReference type="InterPro" id="IPR045063">
    <property type="entry name" value="Dynamin_N"/>
</dbReference>
<dbReference type="GO" id="GO:0016020">
    <property type="term" value="C:membrane"/>
    <property type="evidence" value="ECO:0007669"/>
    <property type="project" value="UniProtKB-SubCell"/>
</dbReference>
<sequence length="867" mass="97200">MTTRASAQQELADLLSQITQQDIRAGHISHRLIFITALVTLLAGVMYADKEVTEEEKQKIKSSIRHFILPSSNIGQLIKPIFSGIKRQRIYKNYGVIEQSSEKLSDPEKILILAFCSKMAAADGSIALEEKQYISKAAELFKFSEQYLDLILNDFRRQDENKETAIEILSLLDPHHFKDLDPAFMKAADSIRNQLSPVASSTALRSHSDTIKYEKLKQFQQSKAQLTKIANELLEIIQKCHEQEILRKDLEDEVRLVLEKAKSQKFRVAVVGEFSQGKSTLLNALLGEEVQPTRAIPCSGIVTVLKHGNRQKVICRYKDGEEDEVPVEKYQELAAISEEAALYNIAEELTKSTIKEIIFEHPGLELCRHQVEIVDSPGLNEHPERTTITHQLLQNTDAVIFLANASRPFTQGEMELLKSLRQQLQGSDSNQPVENLFVLVNFMDLLRRDKDREHVKQRANNFLQGESPIISGKNRLHFISAQAALDAMLENRDDEYLQSFSEFSTAIQIFLTEERGWLTMRQTIASLEKLVQEARAGLQQTMGLLEGQISFSASEQCQIVDQMGAASGREVKLRLLRDEIVDAALEAISEAWEQWLEGIEERISEKSTDWSSTEEEKEKILRDFANQFLHDLSADLDSWLEKTVKGEILLPELSKFEQEISKNLNLIYENLRSIDLISGSNLSEQFNLSLSHFGINIKFDSALDPSSIDDEDGIFGLFKVMGGGGILGGGISGGLAFLGVSFLPLLLAGLATGAVVGWLFGSDPGKIILQMKQEVYDKGFEKFSDSVEELGIKIGEGAIQAIDSRYEKAAKAIQCSIGILNEILLKHEKIHQETVSCHNSKKELIQLKVLELANIESSLQSLLLTAN</sequence>
<dbReference type="Gene3D" id="1.10.3680.10">
    <property type="entry name" value="TerB-like"/>
    <property type="match status" value="1"/>
</dbReference>
<dbReference type="EMBL" id="QVFV01000001">
    <property type="protein sequence ID" value="RZM82641.1"/>
    <property type="molecule type" value="Genomic_DNA"/>
</dbReference>
<feature type="transmembrane region" description="Helical" evidence="6">
    <location>
        <begin position="32"/>
        <end position="48"/>
    </location>
</feature>
<dbReference type="RefSeq" id="WP_052288273.1">
    <property type="nucleotide sequence ID" value="NZ_QVFV01000001.1"/>
</dbReference>
<name>A0A4Q7EGC1_9CYAN</name>
<feature type="transmembrane region" description="Helical" evidence="6">
    <location>
        <begin position="735"/>
        <end position="761"/>
    </location>
</feature>
<dbReference type="InterPro" id="IPR007791">
    <property type="entry name" value="DjlA_N"/>
</dbReference>
<evidence type="ECO:0000256" key="5">
    <source>
        <dbReference type="ARBA" id="ARBA00023136"/>
    </source>
</evidence>
<dbReference type="PANTHER" id="PTHR10465">
    <property type="entry name" value="TRANSMEMBRANE GTPASE FZO1"/>
    <property type="match status" value="1"/>
</dbReference>
<dbReference type="GO" id="GO:0005525">
    <property type="term" value="F:GTP binding"/>
    <property type="evidence" value="ECO:0007669"/>
    <property type="project" value="UniProtKB-KW"/>
</dbReference>
<dbReference type="SUPFAM" id="SSF158682">
    <property type="entry name" value="TerB-like"/>
    <property type="match status" value="1"/>
</dbReference>
<evidence type="ECO:0000256" key="4">
    <source>
        <dbReference type="ARBA" id="ARBA00023134"/>
    </source>
</evidence>
<keyword evidence="3" id="KW-0378">Hydrolase</keyword>
<evidence type="ECO:0000256" key="6">
    <source>
        <dbReference type="SAM" id="Phobius"/>
    </source>
</evidence>
<reference evidence="9 10" key="1">
    <citation type="submission" date="2018-11" db="EMBL/GenBank/DDBJ databases">
        <title>Whole genome sequencing of an environmental sample.</title>
        <authorList>
            <person name="Sarangi A.N."/>
            <person name="Singh D."/>
            <person name="Tripathy S."/>
        </authorList>
    </citation>
    <scope>NUCLEOTIDE SEQUENCE [LARGE SCALE GENOMIC DNA]</scope>
    <source>
        <strain evidence="9 10">Lakshadweep</strain>
    </source>
</reference>
<proteinExistence type="predicted"/>
<feature type="domain" description="Dynamin N-terminal" evidence="7">
    <location>
        <begin position="268"/>
        <end position="422"/>
    </location>
</feature>
<dbReference type="SUPFAM" id="SSF52540">
    <property type="entry name" value="P-loop containing nucleoside triphosphate hydrolases"/>
    <property type="match status" value="1"/>
</dbReference>
<dbReference type="Proteomes" id="UP000292459">
    <property type="component" value="Unassembled WGS sequence"/>
</dbReference>
<keyword evidence="5 6" id="KW-0472">Membrane</keyword>
<dbReference type="CDD" id="cd09912">
    <property type="entry name" value="DLP_2"/>
    <property type="match status" value="1"/>
</dbReference>
<keyword evidence="4" id="KW-0342">GTP-binding</keyword>
<feature type="domain" description="Co-chaperone DjlA N-terminal" evidence="8">
    <location>
        <begin position="37"/>
        <end position="147"/>
    </location>
</feature>
<dbReference type="PANTHER" id="PTHR10465:SF0">
    <property type="entry name" value="SARCALUMENIN"/>
    <property type="match status" value="1"/>
</dbReference>
<dbReference type="InterPro" id="IPR027417">
    <property type="entry name" value="P-loop_NTPase"/>
</dbReference>
<dbReference type="InterPro" id="IPR027094">
    <property type="entry name" value="Mitofusin_fam"/>
</dbReference>
<dbReference type="Pfam" id="PF00350">
    <property type="entry name" value="Dynamin_N"/>
    <property type="match status" value="1"/>
</dbReference>
<evidence type="ECO:0000313" key="9">
    <source>
        <dbReference type="EMBL" id="RZM82641.1"/>
    </source>
</evidence>
<comment type="subcellular location">
    <subcellularLocation>
        <location evidence="1">Membrane</location>
    </subcellularLocation>
</comment>
<protein>
    <submittedName>
        <fullName evidence="9">Dynamin family protein</fullName>
    </submittedName>
</protein>
<keyword evidence="6" id="KW-0812">Transmembrane</keyword>
<dbReference type="AlphaFoldDB" id="A0A4Q7EGC1"/>
<evidence type="ECO:0000259" key="8">
    <source>
        <dbReference type="Pfam" id="PF05099"/>
    </source>
</evidence>
<dbReference type="Gene3D" id="3.40.50.300">
    <property type="entry name" value="P-loop containing nucleotide triphosphate hydrolases"/>
    <property type="match status" value="1"/>
</dbReference>
<evidence type="ECO:0000259" key="7">
    <source>
        <dbReference type="Pfam" id="PF00350"/>
    </source>
</evidence>
<accession>A0A4Q7EGC1</accession>
<comment type="caution">
    <text evidence="9">The sequence shown here is derived from an EMBL/GenBank/DDBJ whole genome shotgun (WGS) entry which is preliminary data.</text>
</comment>
<dbReference type="OrthoDB" id="5477114at2"/>